<dbReference type="InterPro" id="IPR050417">
    <property type="entry name" value="Sugar_Epim/Isomerase"/>
</dbReference>
<organism evidence="3 4">
    <name type="scientific">Aporhodopirellula rubra</name>
    <dbReference type="NCBI Taxonomy" id="980271"/>
    <lineage>
        <taxon>Bacteria</taxon>
        <taxon>Pseudomonadati</taxon>
        <taxon>Planctomycetota</taxon>
        <taxon>Planctomycetia</taxon>
        <taxon>Pirellulales</taxon>
        <taxon>Pirellulaceae</taxon>
        <taxon>Aporhodopirellula</taxon>
    </lineage>
</organism>
<feature type="domain" description="Xylose isomerase-like TIM barrel" evidence="2">
    <location>
        <begin position="29"/>
        <end position="265"/>
    </location>
</feature>
<dbReference type="GO" id="GO:0016853">
    <property type="term" value="F:isomerase activity"/>
    <property type="evidence" value="ECO:0007669"/>
    <property type="project" value="UniProtKB-KW"/>
</dbReference>
<accession>A0A7W5H7X6</accession>
<keyword evidence="1 3" id="KW-0413">Isomerase</keyword>
<gene>
    <name evidence="3" type="ORF">FHS27_004687</name>
</gene>
<comment type="caution">
    <text evidence="3">The sequence shown here is derived from an EMBL/GenBank/DDBJ whole genome shotgun (WGS) entry which is preliminary data.</text>
</comment>
<dbReference type="Proteomes" id="UP000536179">
    <property type="component" value="Unassembled WGS sequence"/>
</dbReference>
<dbReference type="Gene3D" id="3.20.20.150">
    <property type="entry name" value="Divalent-metal-dependent TIM barrel enzymes"/>
    <property type="match status" value="1"/>
</dbReference>
<evidence type="ECO:0000313" key="3">
    <source>
        <dbReference type="EMBL" id="MBB3208854.1"/>
    </source>
</evidence>
<evidence type="ECO:0000259" key="2">
    <source>
        <dbReference type="Pfam" id="PF01261"/>
    </source>
</evidence>
<dbReference type="AlphaFoldDB" id="A0A7W5H7X6"/>
<name>A0A7W5H7X6_9BACT</name>
<protein>
    <submittedName>
        <fullName evidence="3">Sugar phosphate isomerase/epimerase</fullName>
    </submittedName>
</protein>
<dbReference type="PANTHER" id="PTHR43489">
    <property type="entry name" value="ISOMERASE"/>
    <property type="match status" value="1"/>
</dbReference>
<dbReference type="SUPFAM" id="SSF51658">
    <property type="entry name" value="Xylose isomerase-like"/>
    <property type="match status" value="1"/>
</dbReference>
<dbReference type="PANTHER" id="PTHR43489:SF7">
    <property type="entry name" value="3-DEHYDRO-D-GULOSIDE 4-EPIMERASE-RELATED"/>
    <property type="match status" value="1"/>
</dbReference>
<proteinExistence type="predicted"/>
<dbReference type="InterPro" id="IPR036237">
    <property type="entry name" value="Xyl_isomerase-like_sf"/>
</dbReference>
<dbReference type="EMBL" id="JACHXU010000018">
    <property type="protein sequence ID" value="MBB3208854.1"/>
    <property type="molecule type" value="Genomic_DNA"/>
</dbReference>
<dbReference type="Pfam" id="PF01261">
    <property type="entry name" value="AP_endonuc_2"/>
    <property type="match status" value="1"/>
</dbReference>
<evidence type="ECO:0000256" key="1">
    <source>
        <dbReference type="ARBA" id="ARBA00023235"/>
    </source>
</evidence>
<dbReference type="RefSeq" id="WP_184307037.1">
    <property type="nucleotide sequence ID" value="NZ_JACHXU010000018.1"/>
</dbReference>
<sequence>MLRSAITVSLVEEARGGPFVFWNGLEDAFEKAKALGYDAIEVFAPGPDAIPTGELQRLVDASGLKVAAVGTGAGMVKHGLSLTDPDSSKRTAAQDFVRSMIDFGGPLGAPAIIGSMQGRFGGDVSHEQALDLLAESLEVLGPHAATYNVPLIYEPLNRYETNLIKTVAEGVTFLNRLSTDNVKLLADLFHMNIEEADVAAAIREGGDAIGHIHFVDSNRQAAGLGHTDFEPIAAALRDIGYNGYLCAEAFPLPDSQTAAEKTIEAFNRLFR</sequence>
<evidence type="ECO:0000313" key="4">
    <source>
        <dbReference type="Proteomes" id="UP000536179"/>
    </source>
</evidence>
<keyword evidence="4" id="KW-1185">Reference proteome</keyword>
<reference evidence="3 4" key="1">
    <citation type="submission" date="2020-08" db="EMBL/GenBank/DDBJ databases">
        <title>Genomic Encyclopedia of Type Strains, Phase III (KMG-III): the genomes of soil and plant-associated and newly described type strains.</title>
        <authorList>
            <person name="Whitman W."/>
        </authorList>
    </citation>
    <scope>NUCLEOTIDE SEQUENCE [LARGE SCALE GENOMIC DNA]</scope>
    <source>
        <strain evidence="3 4">CECT 8075</strain>
    </source>
</reference>
<dbReference type="InterPro" id="IPR013022">
    <property type="entry name" value="Xyl_isomerase-like_TIM-brl"/>
</dbReference>